<dbReference type="Gene3D" id="3.20.20.70">
    <property type="entry name" value="Aldolase class I"/>
    <property type="match status" value="1"/>
</dbReference>
<keyword evidence="5" id="KW-1185">Reference proteome</keyword>
<reference evidence="4 5" key="1">
    <citation type="submission" date="2020-02" db="EMBL/GenBank/DDBJ databases">
        <title>Out from the shadows clarifying the taxonomy of the family Cryomorphaceae and related taxa by utilizing the GTDB taxonomic framework.</title>
        <authorList>
            <person name="Bowman J.P."/>
        </authorList>
    </citation>
    <scope>NUCLEOTIDE SEQUENCE [LARGE SCALE GENOMIC DNA]</scope>
    <source>
        <strain evidence="4 5">QSSC 1-22</strain>
    </source>
</reference>
<keyword evidence="2" id="KW-0784">Thiamine biosynthesis</keyword>
<dbReference type="Pfam" id="PF02581">
    <property type="entry name" value="TMP-TENI"/>
    <property type="match status" value="1"/>
</dbReference>
<sequence>MEITVISSADDELTEIEDVVRMFDSGLKHFHIRKPRMNKQQLANYIQRFPNKFRSQMILHSYHGLAKQFNLGGIHLSREHRRRNKFYSFRLWLKRKMNPELIVTRTFHKLTDITSDRRRYSYAFLSPVFDSVTRSSLAGGFSKRALLIIIPQAKQPIYALGGITVQRLKEVNDYGFHGAAFHGSIWENEIAAHKTFVEAQEEARALGVSSE</sequence>
<dbReference type="PANTHER" id="PTHR20857">
    <property type="entry name" value="THIAMINE-PHOSPHATE PYROPHOSPHORYLASE"/>
    <property type="match status" value="1"/>
</dbReference>
<gene>
    <name evidence="4" type="ORF">G3O08_10720</name>
</gene>
<dbReference type="CDD" id="cd00564">
    <property type="entry name" value="TMP_TenI"/>
    <property type="match status" value="1"/>
</dbReference>
<proteinExistence type="predicted"/>
<accession>A0A7K3WSX4</accession>
<dbReference type="InterPro" id="IPR036206">
    <property type="entry name" value="ThiamineP_synth_sf"/>
</dbReference>
<protein>
    <submittedName>
        <fullName evidence="4">Thiamine phosphate synthase</fullName>
    </submittedName>
</protein>
<dbReference type="RefSeq" id="WP_163285367.1">
    <property type="nucleotide sequence ID" value="NZ_JAAGVY010000018.1"/>
</dbReference>
<dbReference type="AlphaFoldDB" id="A0A7K3WSX4"/>
<name>A0A7K3WSX4_9FLAO</name>
<dbReference type="GO" id="GO:0009228">
    <property type="term" value="P:thiamine biosynthetic process"/>
    <property type="evidence" value="ECO:0007669"/>
    <property type="project" value="UniProtKB-KW"/>
</dbReference>
<evidence type="ECO:0000259" key="3">
    <source>
        <dbReference type="Pfam" id="PF02581"/>
    </source>
</evidence>
<comment type="pathway">
    <text evidence="1">Cofactor biosynthesis; thiamine diphosphate biosynthesis.</text>
</comment>
<dbReference type="InterPro" id="IPR013785">
    <property type="entry name" value="Aldolase_TIM"/>
</dbReference>
<feature type="domain" description="Thiamine phosphate synthase/TenI" evidence="3">
    <location>
        <begin position="5"/>
        <end position="182"/>
    </location>
</feature>
<evidence type="ECO:0000256" key="2">
    <source>
        <dbReference type="ARBA" id="ARBA00022977"/>
    </source>
</evidence>
<dbReference type="Proteomes" id="UP000486602">
    <property type="component" value="Unassembled WGS sequence"/>
</dbReference>
<evidence type="ECO:0000313" key="5">
    <source>
        <dbReference type="Proteomes" id="UP000486602"/>
    </source>
</evidence>
<dbReference type="GO" id="GO:0004789">
    <property type="term" value="F:thiamine-phosphate diphosphorylase activity"/>
    <property type="evidence" value="ECO:0007669"/>
    <property type="project" value="TreeGrafter"/>
</dbReference>
<dbReference type="PANTHER" id="PTHR20857:SF15">
    <property type="entry name" value="THIAMINE-PHOSPHATE SYNTHASE"/>
    <property type="match status" value="1"/>
</dbReference>
<evidence type="ECO:0000256" key="1">
    <source>
        <dbReference type="ARBA" id="ARBA00004948"/>
    </source>
</evidence>
<dbReference type="InterPro" id="IPR022998">
    <property type="entry name" value="ThiamineP_synth_TenI"/>
</dbReference>
<dbReference type="EMBL" id="JAAGVY010000018">
    <property type="protein sequence ID" value="NEN23972.1"/>
    <property type="molecule type" value="Genomic_DNA"/>
</dbReference>
<dbReference type="SUPFAM" id="SSF51391">
    <property type="entry name" value="Thiamin phosphate synthase"/>
    <property type="match status" value="1"/>
</dbReference>
<comment type="caution">
    <text evidence="4">The sequence shown here is derived from an EMBL/GenBank/DDBJ whole genome shotgun (WGS) entry which is preliminary data.</text>
</comment>
<dbReference type="GO" id="GO:0005737">
    <property type="term" value="C:cytoplasm"/>
    <property type="evidence" value="ECO:0007669"/>
    <property type="project" value="TreeGrafter"/>
</dbReference>
<evidence type="ECO:0000313" key="4">
    <source>
        <dbReference type="EMBL" id="NEN23972.1"/>
    </source>
</evidence>
<organism evidence="4 5">
    <name type="scientific">Cryomorpha ignava</name>
    <dbReference type="NCBI Taxonomy" id="101383"/>
    <lineage>
        <taxon>Bacteria</taxon>
        <taxon>Pseudomonadati</taxon>
        <taxon>Bacteroidota</taxon>
        <taxon>Flavobacteriia</taxon>
        <taxon>Flavobacteriales</taxon>
        <taxon>Cryomorphaceae</taxon>
        <taxon>Cryomorpha</taxon>
    </lineage>
</organism>